<sequence>MAFRAKVRKVLKGNKSSGDDASGSPPKRTDIEYYKPGEIPRSKYRGPWNQKHQDQLHAFSFEDALRDRKNSIPASCSPRGTLAQSRRSSWVSRARSSLGSRSGMEDGNAERRKSHASHIGQVAEANEEGADVEDVGLSRRVTTDQMTTKDVNKLELEKTITPSDLRKENAQPFTPAELSKAMTAAAIRPER</sequence>
<dbReference type="RefSeq" id="XP_007801823.1">
    <property type="nucleotide sequence ID" value="XM_007803632.1"/>
</dbReference>
<evidence type="ECO:0000256" key="1">
    <source>
        <dbReference type="SAM" id="MobiDB-lite"/>
    </source>
</evidence>
<dbReference type="OMA" id="GVRQREH"/>
<gene>
    <name evidence="2" type="ORF">EPUS_02873</name>
</gene>
<feature type="compositionally biased region" description="Basic and acidic residues" evidence="1">
    <location>
        <begin position="27"/>
        <end position="41"/>
    </location>
</feature>
<feature type="region of interest" description="Disordered" evidence="1">
    <location>
        <begin position="70"/>
        <end position="191"/>
    </location>
</feature>
<evidence type="ECO:0000313" key="3">
    <source>
        <dbReference type="Proteomes" id="UP000019373"/>
    </source>
</evidence>
<dbReference type="OrthoDB" id="5408144at2759"/>
<dbReference type="GeneID" id="19237922"/>
<feature type="compositionally biased region" description="Low complexity" evidence="1">
    <location>
        <begin position="85"/>
        <end position="102"/>
    </location>
</feature>
<keyword evidence="3" id="KW-1185">Reference proteome</keyword>
<name>U1GL40_ENDPU</name>
<proteinExistence type="predicted"/>
<feature type="region of interest" description="Disordered" evidence="1">
    <location>
        <begin position="1"/>
        <end position="51"/>
    </location>
</feature>
<reference evidence="3" key="1">
    <citation type="journal article" date="2014" name="BMC Genomics">
        <title>Genome characteristics reveal the impact of lichenization on lichen-forming fungus Endocarpon pusillum Hedwig (Verrucariales, Ascomycota).</title>
        <authorList>
            <person name="Wang Y.-Y."/>
            <person name="Liu B."/>
            <person name="Zhang X.-Y."/>
            <person name="Zhou Q.-M."/>
            <person name="Zhang T."/>
            <person name="Li H."/>
            <person name="Yu Y.-F."/>
            <person name="Zhang X.-L."/>
            <person name="Hao X.-Y."/>
            <person name="Wang M."/>
            <person name="Wang L."/>
            <person name="Wei J.-C."/>
        </authorList>
    </citation>
    <scope>NUCLEOTIDE SEQUENCE [LARGE SCALE GENOMIC DNA]</scope>
    <source>
        <strain evidence="3">Z07020 / HMAS-L-300199</strain>
    </source>
</reference>
<evidence type="ECO:0000313" key="2">
    <source>
        <dbReference type="EMBL" id="ERF72591.1"/>
    </source>
</evidence>
<dbReference type="Proteomes" id="UP000019373">
    <property type="component" value="Unassembled WGS sequence"/>
</dbReference>
<dbReference type="EMBL" id="KE721082">
    <property type="protein sequence ID" value="ERF72591.1"/>
    <property type="molecule type" value="Genomic_DNA"/>
</dbReference>
<feature type="compositionally biased region" description="Acidic residues" evidence="1">
    <location>
        <begin position="125"/>
        <end position="134"/>
    </location>
</feature>
<feature type="compositionally biased region" description="Basic and acidic residues" evidence="1">
    <location>
        <begin position="150"/>
        <end position="169"/>
    </location>
</feature>
<accession>U1GL40</accession>
<organism evidence="2 3">
    <name type="scientific">Endocarpon pusillum (strain Z07020 / HMAS-L-300199)</name>
    <name type="common">Lichen-forming fungus</name>
    <dbReference type="NCBI Taxonomy" id="1263415"/>
    <lineage>
        <taxon>Eukaryota</taxon>
        <taxon>Fungi</taxon>
        <taxon>Dikarya</taxon>
        <taxon>Ascomycota</taxon>
        <taxon>Pezizomycotina</taxon>
        <taxon>Eurotiomycetes</taxon>
        <taxon>Chaetothyriomycetidae</taxon>
        <taxon>Verrucariales</taxon>
        <taxon>Verrucariaceae</taxon>
        <taxon>Endocarpon</taxon>
    </lineage>
</organism>
<dbReference type="HOGENOM" id="CLU_1215366_0_0_1"/>
<protein>
    <submittedName>
        <fullName evidence="2">Uncharacterized protein</fullName>
    </submittedName>
</protein>
<dbReference type="AlphaFoldDB" id="U1GL40"/>
<feature type="compositionally biased region" description="Basic residues" evidence="1">
    <location>
        <begin position="1"/>
        <end position="12"/>
    </location>
</feature>
<dbReference type="eggNOG" id="ENOG502RA9F">
    <property type="taxonomic scope" value="Eukaryota"/>
</dbReference>